<evidence type="ECO:0000259" key="4">
    <source>
        <dbReference type="PROSITE" id="PS50042"/>
    </source>
</evidence>
<dbReference type="SMART" id="SM00100">
    <property type="entry name" value="cNMP"/>
    <property type="match status" value="1"/>
</dbReference>
<keyword evidence="1" id="KW-0805">Transcription regulation</keyword>
<evidence type="ECO:0000256" key="3">
    <source>
        <dbReference type="ARBA" id="ARBA00023163"/>
    </source>
</evidence>
<dbReference type="PROSITE" id="PS50042">
    <property type="entry name" value="CNMP_BINDING_3"/>
    <property type="match status" value="1"/>
</dbReference>
<dbReference type="Gene3D" id="2.60.120.10">
    <property type="entry name" value="Jelly Rolls"/>
    <property type="match status" value="1"/>
</dbReference>
<dbReference type="InterPro" id="IPR014710">
    <property type="entry name" value="RmlC-like_jellyroll"/>
</dbReference>
<evidence type="ECO:0000256" key="1">
    <source>
        <dbReference type="ARBA" id="ARBA00023015"/>
    </source>
</evidence>
<dbReference type="InterPro" id="IPR018490">
    <property type="entry name" value="cNMP-bd_dom_sf"/>
</dbReference>
<dbReference type="SMART" id="SM00419">
    <property type="entry name" value="HTH_CRP"/>
    <property type="match status" value="1"/>
</dbReference>
<sequence length="233" mass="25755">METVSASLDRIAILRTLDADERLALTRQCRWRRFRADEQIIDHLSDTRDVCFVVEGAVRVVSHSVSGREISFDEVEAGGFIGELAAIDGGPRSASVVARDDNTLVAFLAPRAFQELVTNRPELALMLMRRLCAMVRQATERIMDLSTLAANNRVHAELLRLARPNRKPDGTAVITPVPVHGDIAARISATRETVARVMGELTRDGVIEKRGSSLVIRAFDRLDEMVQEVRGVG</sequence>
<dbReference type="Proteomes" id="UP000584642">
    <property type="component" value="Unassembled WGS sequence"/>
</dbReference>
<protein>
    <submittedName>
        <fullName evidence="6">Crp/Fnr family transcriptional regulator</fullName>
    </submittedName>
</protein>
<keyword evidence="7" id="KW-1185">Reference proteome</keyword>
<evidence type="ECO:0000313" key="7">
    <source>
        <dbReference type="Proteomes" id="UP000584642"/>
    </source>
</evidence>
<dbReference type="EMBL" id="JABFDB010000002">
    <property type="protein sequence ID" value="NYZ19411.1"/>
    <property type="molecule type" value="Genomic_DNA"/>
</dbReference>
<dbReference type="PANTHER" id="PTHR24567">
    <property type="entry name" value="CRP FAMILY TRANSCRIPTIONAL REGULATORY PROTEIN"/>
    <property type="match status" value="1"/>
</dbReference>
<feature type="domain" description="Cyclic nucleotide-binding" evidence="4">
    <location>
        <begin position="13"/>
        <end position="117"/>
    </location>
</feature>
<dbReference type="Pfam" id="PF13545">
    <property type="entry name" value="HTH_Crp_2"/>
    <property type="match status" value="1"/>
</dbReference>
<dbReference type="PANTHER" id="PTHR24567:SF68">
    <property type="entry name" value="DNA-BINDING TRANSCRIPTIONAL DUAL REGULATOR CRP"/>
    <property type="match status" value="1"/>
</dbReference>
<dbReference type="SUPFAM" id="SSF51206">
    <property type="entry name" value="cAMP-binding domain-like"/>
    <property type="match status" value="1"/>
</dbReference>
<evidence type="ECO:0000259" key="5">
    <source>
        <dbReference type="PROSITE" id="PS51063"/>
    </source>
</evidence>
<accession>A0ABX2T5E4</accession>
<keyword evidence="2" id="KW-0238">DNA-binding</keyword>
<feature type="domain" description="HTH crp-type" evidence="5">
    <location>
        <begin position="148"/>
        <end position="220"/>
    </location>
</feature>
<dbReference type="RefSeq" id="WP_180281157.1">
    <property type="nucleotide sequence ID" value="NZ_JABFDB010000002.1"/>
</dbReference>
<dbReference type="SUPFAM" id="SSF46785">
    <property type="entry name" value="Winged helix' DNA-binding domain"/>
    <property type="match status" value="1"/>
</dbReference>
<reference evidence="6 7" key="1">
    <citation type="submission" date="2020-05" db="EMBL/GenBank/DDBJ databases">
        <title>Azospirillum oleiclasticum sp. nov, a nitrogen-fixing and heavy crude oil-emulsifying bacterium isolated from the crude oil of Yumen Oilfield.</title>
        <authorList>
            <person name="Wu D."/>
            <person name="Cai M."/>
            <person name="Zhang X."/>
        </authorList>
    </citation>
    <scope>NUCLEOTIDE SEQUENCE [LARGE SCALE GENOMIC DNA]</scope>
    <source>
        <strain evidence="6 7">ROY-1-1-2</strain>
    </source>
</reference>
<organism evidence="6 7">
    <name type="scientific">Azospirillum oleiclasticum</name>
    <dbReference type="NCBI Taxonomy" id="2735135"/>
    <lineage>
        <taxon>Bacteria</taxon>
        <taxon>Pseudomonadati</taxon>
        <taxon>Pseudomonadota</taxon>
        <taxon>Alphaproteobacteria</taxon>
        <taxon>Rhodospirillales</taxon>
        <taxon>Azospirillaceae</taxon>
        <taxon>Azospirillum</taxon>
    </lineage>
</organism>
<dbReference type="InterPro" id="IPR000595">
    <property type="entry name" value="cNMP-bd_dom"/>
</dbReference>
<dbReference type="Gene3D" id="1.10.10.10">
    <property type="entry name" value="Winged helix-like DNA-binding domain superfamily/Winged helix DNA-binding domain"/>
    <property type="match status" value="1"/>
</dbReference>
<dbReference type="CDD" id="cd00038">
    <property type="entry name" value="CAP_ED"/>
    <property type="match status" value="1"/>
</dbReference>
<keyword evidence="3" id="KW-0804">Transcription</keyword>
<proteinExistence type="predicted"/>
<dbReference type="InterPro" id="IPR036390">
    <property type="entry name" value="WH_DNA-bd_sf"/>
</dbReference>
<name>A0ABX2T5E4_9PROT</name>
<dbReference type="InterPro" id="IPR050397">
    <property type="entry name" value="Env_Response_Regulators"/>
</dbReference>
<dbReference type="InterPro" id="IPR012318">
    <property type="entry name" value="HTH_CRP"/>
</dbReference>
<dbReference type="InterPro" id="IPR036388">
    <property type="entry name" value="WH-like_DNA-bd_sf"/>
</dbReference>
<evidence type="ECO:0000256" key="2">
    <source>
        <dbReference type="ARBA" id="ARBA00023125"/>
    </source>
</evidence>
<dbReference type="Pfam" id="PF00027">
    <property type="entry name" value="cNMP_binding"/>
    <property type="match status" value="1"/>
</dbReference>
<evidence type="ECO:0000313" key="6">
    <source>
        <dbReference type="EMBL" id="NYZ19411.1"/>
    </source>
</evidence>
<dbReference type="PROSITE" id="PS51063">
    <property type="entry name" value="HTH_CRP_2"/>
    <property type="match status" value="1"/>
</dbReference>
<comment type="caution">
    <text evidence="6">The sequence shown here is derived from an EMBL/GenBank/DDBJ whole genome shotgun (WGS) entry which is preliminary data.</text>
</comment>
<gene>
    <name evidence="6" type="ORF">HND93_06790</name>
</gene>